<dbReference type="InterPro" id="IPR051698">
    <property type="entry name" value="Transposase_11-like"/>
</dbReference>
<evidence type="ECO:0000313" key="6">
    <source>
        <dbReference type="Proteomes" id="UP000053669"/>
    </source>
</evidence>
<evidence type="ECO:0000256" key="2">
    <source>
        <dbReference type="SAM" id="Phobius"/>
    </source>
</evidence>
<sequence length="395" mass="42793">MLANASSPIPPVLDQLRGQPDPAENELPGLLARLAAVPDPRKPCGIRHGLVFVLALAACAVLAGATSLLAVSEWAADAPQAVLDRIGAHRCPLTGVRLVPCETTIRRTLARLDADALDRAVGAWLADRRTDPGPKALRAVAVDGKSLRGAAKSDGRRVHLLAALDHTDRLVLAQLDVGEQTNEITCFQPLLDTVADLAGTVVTSDAMHTQREDAQYLMSRGAHYIVIVKANQKKLRKQLKSLPWNRIPLQGRIRETGHGRGEIRRIKICSTDGLLFPGARQAVQLKRRRLNRKTGKVTVKTVYAVTSLNAGQATPDQLAETLRSHWQIEALHHVRDTTFAEDASQLRTGNAPRTMATWRNLAIGALRLAGTHNIAAALRANARHPNRPLALLGIT</sequence>
<dbReference type="SUPFAM" id="SSF53098">
    <property type="entry name" value="Ribonuclease H-like"/>
    <property type="match status" value="1"/>
</dbReference>
<evidence type="ECO:0000259" key="3">
    <source>
        <dbReference type="Pfam" id="PF01609"/>
    </source>
</evidence>
<dbReference type="Pfam" id="PF13808">
    <property type="entry name" value="DDE_Tnp_1_assoc"/>
    <property type="match status" value="1"/>
</dbReference>
<dbReference type="InterPro" id="IPR032806">
    <property type="entry name" value="YbfD_N"/>
</dbReference>
<dbReference type="GO" id="GO:0006313">
    <property type="term" value="P:DNA transposition"/>
    <property type="evidence" value="ECO:0007669"/>
    <property type="project" value="InterPro"/>
</dbReference>
<accession>A0A117QVX0</accession>
<dbReference type="PANTHER" id="PTHR30298">
    <property type="entry name" value="H REPEAT-ASSOCIATED PREDICTED TRANSPOSASE"/>
    <property type="match status" value="1"/>
</dbReference>
<evidence type="ECO:0000259" key="4">
    <source>
        <dbReference type="Pfam" id="PF13808"/>
    </source>
</evidence>
<dbReference type="STRING" id="58343.AQJ46_49775"/>
<evidence type="ECO:0000313" key="5">
    <source>
        <dbReference type="EMBL" id="KUN54935.1"/>
    </source>
</evidence>
<dbReference type="Pfam" id="PF01609">
    <property type="entry name" value="DDE_Tnp_1"/>
    <property type="match status" value="1"/>
</dbReference>
<keyword evidence="2" id="KW-1133">Transmembrane helix</keyword>
<feature type="domain" description="H repeat-associated protein N-terminal" evidence="4">
    <location>
        <begin position="32"/>
        <end position="125"/>
    </location>
</feature>
<dbReference type="GO" id="GO:0004803">
    <property type="term" value="F:transposase activity"/>
    <property type="evidence" value="ECO:0007669"/>
    <property type="project" value="InterPro"/>
</dbReference>
<gene>
    <name evidence="5" type="ORF">AQJ46_49775</name>
</gene>
<name>A0A117QVX0_9ACTN</name>
<feature type="region of interest" description="Disordered" evidence="1">
    <location>
        <begin position="1"/>
        <end position="20"/>
    </location>
</feature>
<evidence type="ECO:0000256" key="1">
    <source>
        <dbReference type="SAM" id="MobiDB-lite"/>
    </source>
</evidence>
<keyword evidence="2" id="KW-0812">Transmembrane</keyword>
<dbReference type="InterPro" id="IPR012337">
    <property type="entry name" value="RNaseH-like_sf"/>
</dbReference>
<reference evidence="5 6" key="1">
    <citation type="submission" date="2015-10" db="EMBL/GenBank/DDBJ databases">
        <title>Draft genome sequence of Streptomyces canus DSM 40017, type strain for the species Streptomyces canus.</title>
        <authorList>
            <person name="Ruckert C."/>
            <person name="Winkler A."/>
            <person name="Kalinowski J."/>
            <person name="Kampfer P."/>
            <person name="Glaeser S."/>
        </authorList>
    </citation>
    <scope>NUCLEOTIDE SEQUENCE [LARGE SCALE GENOMIC DNA]</scope>
    <source>
        <strain evidence="5 6">DSM 40017</strain>
    </source>
</reference>
<comment type="caution">
    <text evidence="5">The sequence shown here is derived from an EMBL/GenBank/DDBJ whole genome shotgun (WGS) entry which is preliminary data.</text>
</comment>
<dbReference type="EMBL" id="LMWU01000082">
    <property type="protein sequence ID" value="KUN54935.1"/>
    <property type="molecule type" value="Genomic_DNA"/>
</dbReference>
<dbReference type="PANTHER" id="PTHR30298:SF0">
    <property type="entry name" value="PROTEIN YBFL-RELATED"/>
    <property type="match status" value="1"/>
</dbReference>
<feature type="domain" description="Transposase IS4-like" evidence="3">
    <location>
        <begin position="138"/>
        <end position="362"/>
    </location>
</feature>
<dbReference type="AlphaFoldDB" id="A0A117QVX0"/>
<keyword evidence="2" id="KW-0472">Membrane</keyword>
<dbReference type="GO" id="GO:0003677">
    <property type="term" value="F:DNA binding"/>
    <property type="evidence" value="ECO:0007669"/>
    <property type="project" value="InterPro"/>
</dbReference>
<protein>
    <submittedName>
        <fullName evidence="5">Transposase</fullName>
    </submittedName>
</protein>
<dbReference type="InterPro" id="IPR002559">
    <property type="entry name" value="Transposase_11"/>
</dbReference>
<dbReference type="NCBIfam" id="NF033564">
    <property type="entry name" value="transpos_ISAs1"/>
    <property type="match status" value="1"/>
</dbReference>
<organism evidence="5 6">
    <name type="scientific">Streptomyces canus</name>
    <dbReference type="NCBI Taxonomy" id="58343"/>
    <lineage>
        <taxon>Bacteria</taxon>
        <taxon>Bacillati</taxon>
        <taxon>Actinomycetota</taxon>
        <taxon>Actinomycetes</taxon>
        <taxon>Kitasatosporales</taxon>
        <taxon>Streptomycetaceae</taxon>
        <taxon>Streptomyces</taxon>
        <taxon>Streptomyces aurantiacus group</taxon>
    </lineage>
</organism>
<dbReference type="InterPro" id="IPR047647">
    <property type="entry name" value="ISAs1_transpos"/>
</dbReference>
<dbReference type="Proteomes" id="UP000053669">
    <property type="component" value="Unassembled WGS sequence"/>
</dbReference>
<proteinExistence type="predicted"/>
<feature type="transmembrane region" description="Helical" evidence="2">
    <location>
        <begin position="50"/>
        <end position="71"/>
    </location>
</feature>
<dbReference type="RefSeq" id="WP_059211983.1">
    <property type="nucleotide sequence ID" value="NZ_KQ948690.1"/>
</dbReference>